<gene>
    <name evidence="4" type="ORF">DGQ38_19715</name>
</gene>
<feature type="modified residue" description="4-aspartylphosphate" evidence="2">
    <location>
        <position position="18"/>
    </location>
</feature>
<evidence type="ECO:0000313" key="5">
    <source>
        <dbReference type="Proteomes" id="UP000264330"/>
    </source>
</evidence>
<dbReference type="Gene3D" id="3.40.50.2300">
    <property type="match status" value="1"/>
</dbReference>
<dbReference type="SUPFAM" id="SSF52172">
    <property type="entry name" value="CheY-like"/>
    <property type="match status" value="1"/>
</dbReference>
<evidence type="ECO:0000256" key="1">
    <source>
        <dbReference type="ARBA" id="ARBA00022553"/>
    </source>
</evidence>
<sequence>KKALELLGKNQYDLILTDIQMPIMDGFQLMNAIKKDKNLTKTPVIALSGRTDMKDEVYTLTGFTAKLTKPFKPKDLLLSISEVFNVET</sequence>
<dbReference type="InterPro" id="IPR050595">
    <property type="entry name" value="Bact_response_regulator"/>
</dbReference>
<dbReference type="InterPro" id="IPR001789">
    <property type="entry name" value="Sig_transdc_resp-reg_receiver"/>
</dbReference>
<dbReference type="PANTHER" id="PTHR44591:SF3">
    <property type="entry name" value="RESPONSE REGULATORY DOMAIN-CONTAINING PROTEIN"/>
    <property type="match status" value="1"/>
</dbReference>
<dbReference type="GO" id="GO:0000160">
    <property type="term" value="P:phosphorelay signal transduction system"/>
    <property type="evidence" value="ECO:0007669"/>
    <property type="project" value="InterPro"/>
</dbReference>
<keyword evidence="4" id="KW-0808">Transferase</keyword>
<reference evidence="4 5" key="1">
    <citation type="journal article" date="2018" name="Nat. Biotechnol.">
        <title>A standardized bacterial taxonomy based on genome phylogeny substantially revises the tree of life.</title>
        <authorList>
            <person name="Parks D.H."/>
            <person name="Chuvochina M."/>
            <person name="Waite D.W."/>
            <person name="Rinke C."/>
            <person name="Skarshewski A."/>
            <person name="Chaumeil P.A."/>
            <person name="Hugenholtz P."/>
        </authorList>
    </citation>
    <scope>NUCLEOTIDE SEQUENCE [LARGE SCALE GENOMIC DNA]</scope>
    <source>
        <strain evidence="4">UBA9359</strain>
    </source>
</reference>
<proteinExistence type="predicted"/>
<feature type="non-terminal residue" evidence="4">
    <location>
        <position position="1"/>
    </location>
</feature>
<dbReference type="AlphaFoldDB" id="A0A3D5J5A8"/>
<organism evidence="4 5">
    <name type="scientific">Zunongwangia profunda</name>
    <dbReference type="NCBI Taxonomy" id="398743"/>
    <lineage>
        <taxon>Bacteria</taxon>
        <taxon>Pseudomonadati</taxon>
        <taxon>Bacteroidota</taxon>
        <taxon>Flavobacteriia</taxon>
        <taxon>Flavobacteriales</taxon>
        <taxon>Flavobacteriaceae</taxon>
        <taxon>Zunongwangia</taxon>
    </lineage>
</organism>
<dbReference type="PROSITE" id="PS50110">
    <property type="entry name" value="RESPONSE_REGULATORY"/>
    <property type="match status" value="1"/>
</dbReference>
<dbReference type="PANTHER" id="PTHR44591">
    <property type="entry name" value="STRESS RESPONSE REGULATOR PROTEIN 1"/>
    <property type="match status" value="1"/>
</dbReference>
<dbReference type="CDD" id="cd17546">
    <property type="entry name" value="REC_hyHK_CKI1_RcsC-like"/>
    <property type="match status" value="1"/>
</dbReference>
<feature type="non-terminal residue" evidence="4">
    <location>
        <position position="88"/>
    </location>
</feature>
<evidence type="ECO:0000256" key="2">
    <source>
        <dbReference type="PROSITE-ProRule" id="PRU00169"/>
    </source>
</evidence>
<dbReference type="Pfam" id="PF00072">
    <property type="entry name" value="Response_reg"/>
    <property type="match status" value="1"/>
</dbReference>
<evidence type="ECO:0000313" key="4">
    <source>
        <dbReference type="EMBL" id="HCV83269.1"/>
    </source>
</evidence>
<evidence type="ECO:0000259" key="3">
    <source>
        <dbReference type="PROSITE" id="PS50110"/>
    </source>
</evidence>
<keyword evidence="4" id="KW-0418">Kinase</keyword>
<dbReference type="EMBL" id="DPMF01000448">
    <property type="protein sequence ID" value="HCV83269.1"/>
    <property type="molecule type" value="Genomic_DNA"/>
</dbReference>
<feature type="domain" description="Response regulatory" evidence="3">
    <location>
        <begin position="1"/>
        <end position="84"/>
    </location>
</feature>
<dbReference type="GO" id="GO:0016301">
    <property type="term" value="F:kinase activity"/>
    <property type="evidence" value="ECO:0007669"/>
    <property type="project" value="UniProtKB-KW"/>
</dbReference>
<protein>
    <submittedName>
        <fullName evidence="4">Hybrid sensor histidine kinase/response regulator</fullName>
    </submittedName>
</protein>
<keyword evidence="1 2" id="KW-0597">Phosphoprotein</keyword>
<accession>A0A3D5J5A8</accession>
<name>A0A3D5J5A8_9FLAO</name>
<dbReference type="InterPro" id="IPR011006">
    <property type="entry name" value="CheY-like_superfamily"/>
</dbReference>
<dbReference type="Proteomes" id="UP000264330">
    <property type="component" value="Unassembled WGS sequence"/>
</dbReference>
<comment type="caution">
    <text evidence="4">The sequence shown here is derived from an EMBL/GenBank/DDBJ whole genome shotgun (WGS) entry which is preliminary data.</text>
</comment>